<dbReference type="Gene3D" id="2.70.150.10">
    <property type="entry name" value="Calcium-transporting ATPase, cytoplasmic transduction domain A"/>
    <property type="match status" value="1"/>
</dbReference>
<dbReference type="SUPFAM" id="SSF81665">
    <property type="entry name" value="Calcium ATPase, transmembrane domain M"/>
    <property type="match status" value="1"/>
</dbReference>
<evidence type="ECO:0000256" key="10">
    <source>
        <dbReference type="ARBA" id="ARBA00022989"/>
    </source>
</evidence>
<dbReference type="GO" id="GO:1902600">
    <property type="term" value="P:proton transmembrane transport"/>
    <property type="evidence" value="ECO:0007669"/>
    <property type="project" value="TreeGrafter"/>
</dbReference>
<dbReference type="PANTHER" id="PTHR43294:SF21">
    <property type="entry name" value="CATION TRANSPORTING ATPASE"/>
    <property type="match status" value="1"/>
</dbReference>
<dbReference type="GO" id="GO:0030007">
    <property type="term" value="P:intracellular potassium ion homeostasis"/>
    <property type="evidence" value="ECO:0007669"/>
    <property type="project" value="TreeGrafter"/>
</dbReference>
<dbReference type="FunFam" id="3.40.50.1000:FF:000028">
    <property type="entry name" value="Calcium-transporting P-type ATPase, putative"/>
    <property type="match status" value="1"/>
</dbReference>
<dbReference type="SUPFAM" id="SSF56784">
    <property type="entry name" value="HAD-like"/>
    <property type="match status" value="1"/>
</dbReference>
<dbReference type="AlphaFoldDB" id="A0AA96GM38"/>
<dbReference type="SFLD" id="SFLDG00002">
    <property type="entry name" value="C1.7:_P-type_atpase_like"/>
    <property type="match status" value="1"/>
</dbReference>
<dbReference type="InterPro" id="IPR008250">
    <property type="entry name" value="ATPase_P-typ_transduc_dom_A_sf"/>
</dbReference>
<dbReference type="CDD" id="cd02080">
    <property type="entry name" value="P-type_ATPase_cation"/>
    <property type="match status" value="1"/>
</dbReference>
<dbReference type="Pfam" id="PF00689">
    <property type="entry name" value="Cation_ATPase_C"/>
    <property type="match status" value="1"/>
</dbReference>
<evidence type="ECO:0000256" key="2">
    <source>
        <dbReference type="ARBA" id="ARBA00005675"/>
    </source>
</evidence>
<dbReference type="InterPro" id="IPR023298">
    <property type="entry name" value="ATPase_P-typ_TM_dom_sf"/>
</dbReference>
<evidence type="ECO:0000313" key="14">
    <source>
        <dbReference type="EMBL" id="WNM60056.1"/>
    </source>
</evidence>
<dbReference type="Pfam" id="PF13246">
    <property type="entry name" value="Cation_ATPase"/>
    <property type="match status" value="1"/>
</dbReference>
<keyword evidence="11 12" id="KW-0472">Membrane</keyword>
<feature type="transmembrane region" description="Helical" evidence="12">
    <location>
        <begin position="802"/>
        <end position="819"/>
    </location>
</feature>
<dbReference type="SUPFAM" id="SSF81660">
    <property type="entry name" value="Metal cation-transporting ATPase, ATP-binding domain N"/>
    <property type="match status" value="1"/>
</dbReference>
<feature type="domain" description="Cation-transporting P-type ATPase N-terminal" evidence="13">
    <location>
        <begin position="12"/>
        <end position="85"/>
    </location>
</feature>
<dbReference type="InterPro" id="IPR044492">
    <property type="entry name" value="P_typ_ATPase_HD_dom"/>
</dbReference>
<evidence type="ECO:0000256" key="6">
    <source>
        <dbReference type="ARBA" id="ARBA00022741"/>
    </source>
</evidence>
<reference evidence="14 15" key="1">
    <citation type="submission" date="2023-01" db="EMBL/GenBank/DDBJ databases">
        <title>Cultivation and genomic characterization of new, ubiquitous marine nitrite-oxidizing bacteria from the Nitrospirales.</title>
        <authorList>
            <person name="Mueller A.J."/>
            <person name="Daebeler A."/>
            <person name="Herbold C.W."/>
            <person name="Kirkegaard R.H."/>
            <person name="Daims H."/>
        </authorList>
    </citation>
    <scope>NUCLEOTIDE SEQUENCE [LARGE SCALE GENOMIC DNA]</scope>
    <source>
        <strain evidence="14 15">VA</strain>
    </source>
</reference>
<dbReference type="InterPro" id="IPR023214">
    <property type="entry name" value="HAD_sf"/>
</dbReference>
<dbReference type="GO" id="GO:0005524">
    <property type="term" value="F:ATP binding"/>
    <property type="evidence" value="ECO:0007669"/>
    <property type="project" value="UniProtKB-KW"/>
</dbReference>
<keyword evidence="4" id="KW-0597">Phosphoprotein</keyword>
<dbReference type="Pfam" id="PF00122">
    <property type="entry name" value="E1-E2_ATPase"/>
    <property type="match status" value="1"/>
</dbReference>
<name>A0AA96GM38_9BACT</name>
<feature type="transmembrane region" description="Helical" evidence="12">
    <location>
        <begin position="769"/>
        <end position="790"/>
    </location>
</feature>
<dbReference type="GO" id="GO:0036376">
    <property type="term" value="P:sodium ion export across plasma membrane"/>
    <property type="evidence" value="ECO:0007669"/>
    <property type="project" value="TreeGrafter"/>
</dbReference>
<dbReference type="SUPFAM" id="SSF81653">
    <property type="entry name" value="Calcium ATPase, transduction domain A"/>
    <property type="match status" value="1"/>
</dbReference>
<dbReference type="Gene3D" id="1.20.1110.10">
    <property type="entry name" value="Calcium-transporting ATPase, transmembrane domain"/>
    <property type="match status" value="1"/>
</dbReference>
<feature type="transmembrane region" description="Helical" evidence="12">
    <location>
        <begin position="728"/>
        <end position="748"/>
    </location>
</feature>
<feature type="transmembrane region" description="Helical" evidence="12">
    <location>
        <begin position="89"/>
        <end position="105"/>
    </location>
</feature>
<dbReference type="InterPro" id="IPR001757">
    <property type="entry name" value="P_typ_ATPase"/>
</dbReference>
<evidence type="ECO:0000256" key="3">
    <source>
        <dbReference type="ARBA" id="ARBA00022475"/>
    </source>
</evidence>
<evidence type="ECO:0000256" key="11">
    <source>
        <dbReference type="ARBA" id="ARBA00023136"/>
    </source>
</evidence>
<keyword evidence="6" id="KW-0547">Nucleotide-binding</keyword>
<dbReference type="PROSITE" id="PS00154">
    <property type="entry name" value="ATPASE_E1_E2"/>
    <property type="match status" value="1"/>
</dbReference>
<dbReference type="GO" id="GO:0005391">
    <property type="term" value="F:P-type sodium:potassium-exchanging transporter activity"/>
    <property type="evidence" value="ECO:0007669"/>
    <property type="project" value="TreeGrafter"/>
</dbReference>
<dbReference type="InterPro" id="IPR004014">
    <property type="entry name" value="ATPase_P-typ_cation-transptr_N"/>
</dbReference>
<evidence type="ECO:0000256" key="1">
    <source>
        <dbReference type="ARBA" id="ARBA00004651"/>
    </source>
</evidence>
<comment type="similarity">
    <text evidence="2">Belongs to the cation transport ATPase (P-type) (TC 3.A.3) family. Type IIA subfamily.</text>
</comment>
<dbReference type="GO" id="GO:1990573">
    <property type="term" value="P:potassium ion import across plasma membrane"/>
    <property type="evidence" value="ECO:0007669"/>
    <property type="project" value="TreeGrafter"/>
</dbReference>
<dbReference type="GO" id="GO:0005886">
    <property type="term" value="C:plasma membrane"/>
    <property type="evidence" value="ECO:0007669"/>
    <property type="project" value="UniProtKB-SubCell"/>
</dbReference>
<accession>A0AA96GM38</accession>
<dbReference type="Gene3D" id="3.40.1110.10">
    <property type="entry name" value="Calcium-transporting ATPase, cytoplasmic domain N"/>
    <property type="match status" value="1"/>
</dbReference>
<evidence type="ECO:0000256" key="7">
    <source>
        <dbReference type="ARBA" id="ARBA00022840"/>
    </source>
</evidence>
<evidence type="ECO:0000256" key="9">
    <source>
        <dbReference type="ARBA" id="ARBA00022967"/>
    </source>
</evidence>
<evidence type="ECO:0000256" key="5">
    <source>
        <dbReference type="ARBA" id="ARBA00022692"/>
    </source>
</evidence>
<dbReference type="InterPro" id="IPR023299">
    <property type="entry name" value="ATPase_P-typ_cyto_dom_N"/>
</dbReference>
<dbReference type="Gene3D" id="3.40.50.1000">
    <property type="entry name" value="HAD superfamily/HAD-like"/>
    <property type="match status" value="1"/>
</dbReference>
<feature type="transmembrane region" description="Helical" evidence="12">
    <location>
        <begin position="283"/>
        <end position="311"/>
    </location>
</feature>
<organism evidence="14 15">
    <name type="scientific">Candidatus Nitrospira allomarina</name>
    <dbReference type="NCBI Taxonomy" id="3020900"/>
    <lineage>
        <taxon>Bacteria</taxon>
        <taxon>Pseudomonadati</taxon>
        <taxon>Nitrospirota</taxon>
        <taxon>Nitrospiria</taxon>
        <taxon>Nitrospirales</taxon>
        <taxon>Nitrospiraceae</taxon>
        <taxon>Nitrospira</taxon>
    </lineage>
</organism>
<dbReference type="KEGG" id="nall:PP769_09955"/>
<sequence length="908" mass="98669">MPVSDRKRSDVCWHALDGESVLKAVASQFGGLTQDVAVQRLALYGPNRLRPPKKQSSWQRFLAQFHNILIYILLGAGVVTAILGHWVDTGVILGVVIINAVIGFLQEGKAERAMDAIRRMLSVQACGLRDGTRCPIPAESLVPGDIVFLQSGDKVPADLRLLKVKDLRIEEAALTGESVPVDKHMKPVPETASIGDRRGMAYSGTLVTYGTGTGVVVATGDASEIGRISAMLARVQTLTTPLLRKIGEFGSRLSIAIITGAVGVFLFGVFFREYGFSDMFLASVGLAVAAIPEGLPAIMTITLAIGVQAMARRQAIIRRLPAVETLGSVTVICSDKTGTLTRNEMTVQTLATAPYTVEVSGVGYDPHGGFSLLGNPVVLADLPDVMELARAGMLCNDADLDHVEGVWRINGDPTEGALVTLGRKAGLDYRFEHEMWPRTDVIPFESQHRFMSTLHHDHAGHGFMYIKGAPERVLEMCAFQRSLGEDHPLNSRSWHDRIEQMASRGQRVLAVAVASTNHEHRELRFRDVEQGLTLLGLFGIVDPPRPEAIEAVRQCQQAGIRVKMITGDHLVTARTIGLQMHIGDGKQALSGQVLETLSDEELKRVVRDIDIFARTSPEHKLRLVQALQAGGEVVAMTGDGVNDAPALKRADVGVAMGVKGTEVAKEAAEMVLADDNFASIAHAVEEGRRVYDNIQKSILFILPTNVAEAGVIVAAILLGTMLPITPVQILWVNMITAVTLALSLTVEPPESDVMRRPPRSPGEAILSRFLLWRIGFVSTLAVAGTFGLFLWETDQGASIETARTIAVNMLVVFEAFYLLNARSFYGSVLSRNGLFGNPYVPLTIGMVLGIQGLFTYTEVMQTLFHTTGIDGLAWLRIIGIGVVIYLLVELEKCVFRIILKLRTPDVKI</sequence>
<evidence type="ECO:0000259" key="13">
    <source>
        <dbReference type="SMART" id="SM00831"/>
    </source>
</evidence>
<keyword evidence="8" id="KW-0460">Magnesium</keyword>
<dbReference type="EMBL" id="CP116967">
    <property type="protein sequence ID" value="WNM60056.1"/>
    <property type="molecule type" value="Genomic_DNA"/>
</dbReference>
<dbReference type="InterPro" id="IPR059000">
    <property type="entry name" value="ATPase_P-type_domA"/>
</dbReference>
<dbReference type="GO" id="GO:0006883">
    <property type="term" value="P:intracellular sodium ion homeostasis"/>
    <property type="evidence" value="ECO:0007669"/>
    <property type="project" value="TreeGrafter"/>
</dbReference>
<dbReference type="Proteomes" id="UP001302719">
    <property type="component" value="Chromosome"/>
</dbReference>
<protein>
    <submittedName>
        <fullName evidence="14">Cation-transporting P-type ATPase</fullName>
    </submittedName>
</protein>
<feature type="transmembrane region" description="Helical" evidence="12">
    <location>
        <begin position="839"/>
        <end position="859"/>
    </location>
</feature>
<dbReference type="PANTHER" id="PTHR43294">
    <property type="entry name" value="SODIUM/POTASSIUM-TRANSPORTING ATPASE SUBUNIT ALPHA"/>
    <property type="match status" value="1"/>
</dbReference>
<keyword evidence="3" id="KW-1003">Cell membrane</keyword>
<gene>
    <name evidence="14" type="ORF">PP769_09955</name>
</gene>
<feature type="transmembrane region" description="Helical" evidence="12">
    <location>
        <begin position="253"/>
        <end position="271"/>
    </location>
</feature>
<proteinExistence type="inferred from homology"/>
<evidence type="ECO:0000256" key="4">
    <source>
        <dbReference type="ARBA" id="ARBA00022553"/>
    </source>
</evidence>
<dbReference type="GO" id="GO:0016887">
    <property type="term" value="F:ATP hydrolysis activity"/>
    <property type="evidence" value="ECO:0007669"/>
    <property type="project" value="InterPro"/>
</dbReference>
<evidence type="ECO:0000256" key="8">
    <source>
        <dbReference type="ARBA" id="ARBA00022842"/>
    </source>
</evidence>
<dbReference type="Pfam" id="PF08282">
    <property type="entry name" value="Hydrolase_3"/>
    <property type="match status" value="1"/>
</dbReference>
<dbReference type="NCBIfam" id="TIGR01494">
    <property type="entry name" value="ATPase_P-type"/>
    <property type="match status" value="3"/>
</dbReference>
<dbReference type="InterPro" id="IPR036412">
    <property type="entry name" value="HAD-like_sf"/>
</dbReference>
<keyword evidence="9" id="KW-1278">Translocase</keyword>
<evidence type="ECO:0000256" key="12">
    <source>
        <dbReference type="SAM" id="Phobius"/>
    </source>
</evidence>
<keyword evidence="5 12" id="KW-0812">Transmembrane</keyword>
<evidence type="ECO:0000313" key="15">
    <source>
        <dbReference type="Proteomes" id="UP001302719"/>
    </source>
</evidence>
<dbReference type="SMART" id="SM00831">
    <property type="entry name" value="Cation_ATPase_N"/>
    <property type="match status" value="1"/>
</dbReference>
<keyword evidence="7" id="KW-0067">ATP-binding</keyword>
<dbReference type="PRINTS" id="PR00120">
    <property type="entry name" value="HATPASE"/>
</dbReference>
<dbReference type="Pfam" id="PF00690">
    <property type="entry name" value="Cation_ATPase_N"/>
    <property type="match status" value="1"/>
</dbReference>
<dbReference type="PRINTS" id="PR00119">
    <property type="entry name" value="CATATPASE"/>
</dbReference>
<dbReference type="FunFam" id="2.70.150.10:FF:000160">
    <property type="entry name" value="Sarcoplasmic/endoplasmic reticulum calcium ATPase 1"/>
    <property type="match status" value="1"/>
</dbReference>
<dbReference type="InterPro" id="IPR018303">
    <property type="entry name" value="ATPase_P-typ_P_site"/>
</dbReference>
<comment type="subcellular location">
    <subcellularLocation>
        <location evidence="1">Cell membrane</location>
        <topology evidence="1">Multi-pass membrane protein</topology>
    </subcellularLocation>
</comment>
<keyword evidence="10 12" id="KW-1133">Transmembrane helix</keyword>
<feature type="transmembrane region" description="Helical" evidence="12">
    <location>
        <begin position="61"/>
        <end position="83"/>
    </location>
</feature>
<dbReference type="SFLD" id="SFLDF00027">
    <property type="entry name" value="p-type_atpase"/>
    <property type="match status" value="1"/>
</dbReference>
<feature type="transmembrane region" description="Helical" evidence="12">
    <location>
        <begin position="871"/>
        <end position="888"/>
    </location>
</feature>
<dbReference type="FunFam" id="3.40.50.1000:FF:000001">
    <property type="entry name" value="Phospholipid-transporting ATPase IC"/>
    <property type="match status" value="1"/>
</dbReference>
<dbReference type="SFLD" id="SFLDS00003">
    <property type="entry name" value="Haloacid_Dehalogenase"/>
    <property type="match status" value="1"/>
</dbReference>
<keyword evidence="15" id="KW-1185">Reference proteome</keyword>
<dbReference type="RefSeq" id="WP_312646990.1">
    <property type="nucleotide sequence ID" value="NZ_CP116967.1"/>
</dbReference>
<dbReference type="InterPro" id="IPR006068">
    <property type="entry name" value="ATPase_P-typ_cation-transptr_C"/>
</dbReference>
<feature type="transmembrane region" description="Helical" evidence="12">
    <location>
        <begin position="698"/>
        <end position="722"/>
    </location>
</feature>
<dbReference type="InterPro" id="IPR050510">
    <property type="entry name" value="Cation_transp_ATPase_P-type"/>
</dbReference>